<keyword evidence="2" id="KW-1185">Reference proteome</keyword>
<evidence type="ECO:0000313" key="2">
    <source>
        <dbReference type="Proteomes" id="UP001352852"/>
    </source>
</evidence>
<protein>
    <submittedName>
        <fullName evidence="1">Uncharacterized protein</fullName>
    </submittedName>
</protein>
<evidence type="ECO:0000313" key="1">
    <source>
        <dbReference type="EMBL" id="MED6273343.1"/>
    </source>
</evidence>
<reference evidence="1 2" key="1">
    <citation type="submission" date="2021-06" db="EMBL/GenBank/DDBJ databases">
        <authorList>
            <person name="Palmer J.M."/>
        </authorList>
    </citation>
    <scope>NUCLEOTIDE SEQUENCE [LARGE SCALE GENOMIC DNA]</scope>
    <source>
        <strain evidence="1 2">CL_MEX2019</strain>
        <tissue evidence="1">Muscle</tissue>
    </source>
</reference>
<accession>A0ABU7DI34</accession>
<proteinExistence type="predicted"/>
<name>A0ABU7DI34_9TELE</name>
<dbReference type="EMBL" id="JAHUTJ010024856">
    <property type="protein sequence ID" value="MED6273343.1"/>
    <property type="molecule type" value="Genomic_DNA"/>
</dbReference>
<comment type="caution">
    <text evidence="1">The sequence shown here is derived from an EMBL/GenBank/DDBJ whole genome shotgun (WGS) entry which is preliminary data.</text>
</comment>
<sequence>MAIQETVLQHFTFRVLRVSLYLDRKTHLINTVRTEKSLQENSVETFERPRPCLDLTLKGLENFPSSQLERTAISQKYYNDFHVELSLDLPNTLYQSKMCVFVSSKALQIHLEPSAGLF</sequence>
<gene>
    <name evidence="1" type="ORF">CHARACLAT_005394</name>
</gene>
<organism evidence="1 2">
    <name type="scientific">Characodon lateralis</name>
    <dbReference type="NCBI Taxonomy" id="208331"/>
    <lineage>
        <taxon>Eukaryota</taxon>
        <taxon>Metazoa</taxon>
        <taxon>Chordata</taxon>
        <taxon>Craniata</taxon>
        <taxon>Vertebrata</taxon>
        <taxon>Euteleostomi</taxon>
        <taxon>Actinopterygii</taxon>
        <taxon>Neopterygii</taxon>
        <taxon>Teleostei</taxon>
        <taxon>Neoteleostei</taxon>
        <taxon>Acanthomorphata</taxon>
        <taxon>Ovalentaria</taxon>
        <taxon>Atherinomorphae</taxon>
        <taxon>Cyprinodontiformes</taxon>
        <taxon>Goodeidae</taxon>
        <taxon>Characodon</taxon>
    </lineage>
</organism>
<dbReference type="Proteomes" id="UP001352852">
    <property type="component" value="Unassembled WGS sequence"/>
</dbReference>